<keyword evidence="4" id="KW-1185">Reference proteome</keyword>
<evidence type="ECO:0000313" key="3">
    <source>
        <dbReference type="EMBL" id="SEQ97964.1"/>
    </source>
</evidence>
<dbReference type="Gene3D" id="3.40.50.300">
    <property type="entry name" value="P-loop containing nucleotide triphosphate hydrolases"/>
    <property type="match status" value="2"/>
</dbReference>
<dbReference type="InterPro" id="IPR027417">
    <property type="entry name" value="P-loop_NTPase"/>
</dbReference>
<evidence type="ECO:0000259" key="2">
    <source>
        <dbReference type="SMART" id="SM00491"/>
    </source>
</evidence>
<protein>
    <submittedName>
        <fullName evidence="3">Type III restriction enzyme, res subunit</fullName>
    </submittedName>
</protein>
<dbReference type="InterPro" id="IPR011545">
    <property type="entry name" value="DEAD/DEAH_box_helicase_dom"/>
</dbReference>
<feature type="domain" description="ATP-dependent helicase C-terminal" evidence="2">
    <location>
        <begin position="361"/>
        <end position="475"/>
    </location>
</feature>
<dbReference type="GO" id="GO:0004386">
    <property type="term" value="F:helicase activity"/>
    <property type="evidence" value="ECO:0007669"/>
    <property type="project" value="InterPro"/>
</dbReference>
<dbReference type="Pfam" id="PF00270">
    <property type="entry name" value="DEAD"/>
    <property type="match status" value="1"/>
</dbReference>
<accession>A0A1H9KFM4</accession>
<dbReference type="RefSeq" id="WP_093663282.1">
    <property type="nucleotide sequence ID" value="NZ_FOET01000023.1"/>
</dbReference>
<dbReference type="Proteomes" id="UP000199055">
    <property type="component" value="Unassembled WGS sequence"/>
</dbReference>
<dbReference type="GO" id="GO:0016818">
    <property type="term" value="F:hydrolase activity, acting on acid anhydrides, in phosphorus-containing anhydrides"/>
    <property type="evidence" value="ECO:0007669"/>
    <property type="project" value="InterPro"/>
</dbReference>
<evidence type="ECO:0000259" key="1">
    <source>
        <dbReference type="SMART" id="SM00487"/>
    </source>
</evidence>
<dbReference type="InterPro" id="IPR006555">
    <property type="entry name" value="ATP-dep_Helicase_C"/>
</dbReference>
<dbReference type="STRING" id="403935.SAMN05216481_12334"/>
<organism evidence="3 4">
    <name type="scientific">Streptomyces radiopugnans</name>
    <dbReference type="NCBI Taxonomy" id="403935"/>
    <lineage>
        <taxon>Bacteria</taxon>
        <taxon>Bacillati</taxon>
        <taxon>Actinomycetota</taxon>
        <taxon>Actinomycetes</taxon>
        <taxon>Kitasatosporales</taxon>
        <taxon>Streptomycetaceae</taxon>
        <taxon>Streptomyces</taxon>
    </lineage>
</organism>
<dbReference type="GO" id="GO:0003676">
    <property type="term" value="F:nucleic acid binding"/>
    <property type="evidence" value="ECO:0007669"/>
    <property type="project" value="InterPro"/>
</dbReference>
<dbReference type="SMART" id="SM00487">
    <property type="entry name" value="DEXDc"/>
    <property type="match status" value="1"/>
</dbReference>
<dbReference type="GO" id="GO:0005524">
    <property type="term" value="F:ATP binding"/>
    <property type="evidence" value="ECO:0007669"/>
    <property type="project" value="InterPro"/>
</dbReference>
<proteinExistence type="predicted"/>
<feature type="domain" description="Helicase ATP-binding" evidence="1">
    <location>
        <begin position="32"/>
        <end position="219"/>
    </location>
</feature>
<dbReference type="AlphaFoldDB" id="A0A1H9KFM4"/>
<gene>
    <name evidence="3" type="ORF">SAMN05216481_12334</name>
</gene>
<dbReference type="EMBL" id="FOET01000023">
    <property type="protein sequence ID" value="SEQ97964.1"/>
    <property type="molecule type" value="Genomic_DNA"/>
</dbReference>
<dbReference type="InterPro" id="IPR014001">
    <property type="entry name" value="Helicase_ATP-bd"/>
</dbReference>
<dbReference type="SUPFAM" id="SSF52540">
    <property type="entry name" value="P-loop containing nucleoside triphosphate hydrolases"/>
    <property type="match status" value="1"/>
</dbReference>
<dbReference type="GO" id="GO:0006139">
    <property type="term" value="P:nucleobase-containing compound metabolic process"/>
    <property type="evidence" value="ECO:0007669"/>
    <property type="project" value="InterPro"/>
</dbReference>
<dbReference type="SMART" id="SM00491">
    <property type="entry name" value="HELICc2"/>
    <property type="match status" value="1"/>
</dbReference>
<name>A0A1H9KFM4_9ACTN</name>
<sequence length="831" mass="90390">MVIDFTTFGSGPAPTPTDPRVLFDALPERAARYEFLRDPQGQVLQTWYDRRSEKDLVVKLNTGGGKTVVGLLICQSSLNEGEGPVLYLAPDPFLASQAMEQAVELGVEVTDDPRSTRFTSGEAICVLSLHRFVNGKSVFGLQGDGRPVVDVGTVVVDDAHAALATVREKFTLTLSRPSHEKAFAELLDLFADDLRQQSEITYQGLTTQDSSAVAPVPFWAWTRHIAEVTAVLNKLRDDESLQWSWPLIKDVLPICRAVFTSDKLEVQPPYPPISKIASFARARRRVHLTATLADDSVLVTDFAADPNTVGAPITPTSAGYLGDRLILAPQDISASIKEAAVRDMAAKLAERVNVVVLVPSHHRATAWAQHAQITASDSEQIGAAVARLRKEHVGLVVLVNKYDGIDLPRKACEVLVLDGLPQTYGGLTRREAIVLGDSDEMVNRQLQRIEQGMGRGVRSVNDHCVVLLMGPHLSQLIASPRYRSRFSPATRAQIEFSRQVAAKLAGQPLEQIEGVIAQVLGRDPGWVAAARGALAEVTYPKSTISLVAAPARRAFDQASLGQYAQAATHMSEAVAAAKDPAERGFLQEQLAAYQHFVDAPKAQQTLVKALAHNPSIVRPIEGVKPTRIKATDTQAVLAAGYLANTYADRNEFLVGIDVLLDELVYHPSQKRVPVFERALERLGYHLGFEAQRPERATGNGPDVLWATGDLKYLVLEAKSGATSDKIWRSDVAQLAHSMSWFQETYDQSCSATPVLLHRVNTLEYNAVAPPGTRIITTGTMAQLGDAVRKATLALADAGSWSNPTAVAEQYGAHRLLAQGLAERFSVTPRSH</sequence>
<reference evidence="3 4" key="1">
    <citation type="submission" date="2016-10" db="EMBL/GenBank/DDBJ databases">
        <authorList>
            <person name="de Groot N.N."/>
        </authorList>
    </citation>
    <scope>NUCLEOTIDE SEQUENCE [LARGE SCALE GENOMIC DNA]</scope>
    <source>
        <strain evidence="3 4">CGMCC 4.3519</strain>
    </source>
</reference>
<evidence type="ECO:0000313" key="4">
    <source>
        <dbReference type="Proteomes" id="UP000199055"/>
    </source>
</evidence>